<organism evidence="18 19">
    <name type="scientific">Sphingobium terrigena</name>
    <dbReference type="NCBI Taxonomy" id="2304063"/>
    <lineage>
        <taxon>Bacteria</taxon>
        <taxon>Pseudomonadati</taxon>
        <taxon>Pseudomonadota</taxon>
        <taxon>Alphaproteobacteria</taxon>
        <taxon>Sphingomonadales</taxon>
        <taxon>Sphingomonadaceae</taxon>
        <taxon>Sphingobium</taxon>
    </lineage>
</organism>
<keyword evidence="3 12" id="KW-1134">Transmembrane beta strand</keyword>
<dbReference type="EMBL" id="QVRA01000031">
    <property type="protein sequence ID" value="RJG52215.1"/>
    <property type="molecule type" value="Genomic_DNA"/>
</dbReference>
<keyword evidence="7" id="KW-0408">Iron</keyword>
<keyword evidence="4" id="KW-0410">Iron transport</keyword>
<proteinExistence type="inferred from homology"/>
<evidence type="ECO:0000256" key="13">
    <source>
        <dbReference type="PROSITE-ProRule" id="PRU10144"/>
    </source>
</evidence>
<evidence type="ECO:0000256" key="10">
    <source>
        <dbReference type="ARBA" id="ARBA00023136"/>
    </source>
</evidence>
<feature type="domain" description="TonB-dependent receptor plug" evidence="17">
    <location>
        <begin position="62"/>
        <end position="167"/>
    </location>
</feature>
<keyword evidence="6 15" id="KW-0732">Signal</keyword>
<feature type="short sequence motif" description="TonB C-terminal box" evidence="13">
    <location>
        <begin position="731"/>
        <end position="748"/>
    </location>
</feature>
<keyword evidence="2 12" id="KW-0813">Transport</keyword>
<dbReference type="InterPro" id="IPR012910">
    <property type="entry name" value="Plug_dom"/>
</dbReference>
<dbReference type="OrthoDB" id="7463630at2"/>
<dbReference type="GO" id="GO:0006826">
    <property type="term" value="P:iron ion transport"/>
    <property type="evidence" value="ECO:0007669"/>
    <property type="project" value="UniProtKB-KW"/>
</dbReference>
<evidence type="ECO:0000259" key="17">
    <source>
        <dbReference type="Pfam" id="PF07715"/>
    </source>
</evidence>
<evidence type="ECO:0000256" key="3">
    <source>
        <dbReference type="ARBA" id="ARBA00022452"/>
    </source>
</evidence>
<comment type="similarity">
    <text evidence="12 14">Belongs to the TonB-dependent receptor family.</text>
</comment>
<dbReference type="InterPro" id="IPR000531">
    <property type="entry name" value="Beta-barrel_TonB"/>
</dbReference>
<reference evidence="18 19" key="1">
    <citation type="submission" date="2018-08" db="EMBL/GenBank/DDBJ databases">
        <title>Sphingobium sp. EO9.</title>
        <authorList>
            <person name="Park Y."/>
            <person name="Kim K.H."/>
            <person name="Jeon C.O."/>
        </authorList>
    </citation>
    <scope>NUCLEOTIDE SEQUENCE [LARGE SCALE GENOMIC DNA]</scope>
    <source>
        <strain evidence="18 19">EO9</strain>
    </source>
</reference>
<evidence type="ECO:0000256" key="14">
    <source>
        <dbReference type="RuleBase" id="RU003357"/>
    </source>
</evidence>
<evidence type="ECO:0000313" key="19">
    <source>
        <dbReference type="Proteomes" id="UP000283469"/>
    </source>
</evidence>
<evidence type="ECO:0000256" key="4">
    <source>
        <dbReference type="ARBA" id="ARBA00022496"/>
    </source>
</evidence>
<evidence type="ECO:0000259" key="16">
    <source>
        <dbReference type="Pfam" id="PF00593"/>
    </source>
</evidence>
<accession>A0A418YM48</accession>
<comment type="caution">
    <text evidence="18">The sequence shown here is derived from an EMBL/GenBank/DDBJ whole genome shotgun (WGS) entry which is preliminary data.</text>
</comment>
<evidence type="ECO:0000256" key="5">
    <source>
        <dbReference type="ARBA" id="ARBA00022692"/>
    </source>
</evidence>
<evidence type="ECO:0000256" key="7">
    <source>
        <dbReference type="ARBA" id="ARBA00023004"/>
    </source>
</evidence>
<dbReference type="InterPro" id="IPR039426">
    <property type="entry name" value="TonB-dep_rcpt-like"/>
</dbReference>
<keyword evidence="11 12" id="KW-0998">Cell outer membrane</keyword>
<keyword evidence="18" id="KW-0675">Receptor</keyword>
<evidence type="ECO:0000256" key="2">
    <source>
        <dbReference type="ARBA" id="ARBA00022448"/>
    </source>
</evidence>
<evidence type="ECO:0000256" key="8">
    <source>
        <dbReference type="ARBA" id="ARBA00023065"/>
    </source>
</evidence>
<dbReference type="Proteomes" id="UP000283469">
    <property type="component" value="Unassembled WGS sequence"/>
</dbReference>
<dbReference type="Pfam" id="PF07715">
    <property type="entry name" value="Plug"/>
    <property type="match status" value="1"/>
</dbReference>
<evidence type="ECO:0000256" key="9">
    <source>
        <dbReference type="ARBA" id="ARBA00023077"/>
    </source>
</evidence>
<evidence type="ECO:0000313" key="18">
    <source>
        <dbReference type="EMBL" id="RJG52215.1"/>
    </source>
</evidence>
<comment type="subcellular location">
    <subcellularLocation>
        <location evidence="1 12">Cell outer membrane</location>
        <topology evidence="1 12">Multi-pass membrane protein</topology>
    </subcellularLocation>
</comment>
<evidence type="ECO:0000256" key="11">
    <source>
        <dbReference type="ARBA" id="ARBA00023237"/>
    </source>
</evidence>
<feature type="chain" id="PRO_5019195471" evidence="15">
    <location>
        <begin position="25"/>
        <end position="748"/>
    </location>
</feature>
<protein>
    <submittedName>
        <fullName evidence="18">TonB-dependent receptor</fullName>
    </submittedName>
</protein>
<evidence type="ECO:0000256" key="6">
    <source>
        <dbReference type="ARBA" id="ARBA00022729"/>
    </source>
</evidence>
<dbReference type="InterPro" id="IPR010917">
    <property type="entry name" value="TonB_rcpt_CS"/>
</dbReference>
<dbReference type="SUPFAM" id="SSF56935">
    <property type="entry name" value="Porins"/>
    <property type="match status" value="1"/>
</dbReference>
<sequence>MLTKGWSKWPLLACTAVSAAPAVAQTGADVAEAQDRASKPSAEQTGGLEDIVVTATRREERLQNIPVTVSAITANTLGGAGIVEVRSLTQVVPGLNGARNLSVNLPVIRGVGSSGVTVGDESNVATYIDGIYQADPFSTSLELVEVERVEVLKGPQGTVFGRNATGGLINIITPDPKFEAHGRISAKYGRMRGDANDYDLRAYITGPLTSTIAADLAALYRKNDGYIKNLASGGYLGRTRVIDLRSKLLFQPSDSARIILTGQYADSNDQTTAAQPFNNNSAGLFDPPLVAGGAPIPVPNVILPTRPWQTSLSFTPRTDYERYNLSLRSQFEFDGFNLETSTGYMNAKNAQDADSDSSNIYRGSTLITLKSDTFSQEVRLLSNGAGRLKWIVGAYYFNLDGSMDIALGGAPRSTVPPSFTFLAPEVKTTSWAGFAEGTYELTDTFFVTVGGRYSSEKRKLRQALNGVSLVAPAPGFDTDGVARKSFNKWTYRIALRYNFADDANLYASYGTGFKSGVFNGLGFSGVATDPEEIKAWEVGVKADPLPWLRTNISAYYYDYTDLQVNARAPGGLAFLLQNAATAEIYGAELEVTAAPTDDLQIRTAIAYTHANYKDFPDSPLFVALPQGGNLQTTTDASGNQMTRAPRFTFNLGFNWGRDFAGGRIGISGNLFHSAKVYHDFANTLMQKSHQLLNGEISWTTPDENLRFFLWGTNLTNAKVAQQISPGALGTYVVYERPRRLGIGAQFKF</sequence>
<dbReference type="PROSITE" id="PS01156">
    <property type="entry name" value="TONB_DEPENDENT_REC_2"/>
    <property type="match status" value="1"/>
</dbReference>
<dbReference type="PROSITE" id="PS52016">
    <property type="entry name" value="TONB_DEPENDENT_REC_3"/>
    <property type="match status" value="1"/>
</dbReference>
<dbReference type="PANTHER" id="PTHR32552">
    <property type="entry name" value="FERRICHROME IRON RECEPTOR-RELATED"/>
    <property type="match status" value="1"/>
</dbReference>
<gene>
    <name evidence="18" type="ORF">D0Z70_21290</name>
</gene>
<dbReference type="InterPro" id="IPR036942">
    <property type="entry name" value="Beta-barrel_TonB_sf"/>
</dbReference>
<dbReference type="PANTHER" id="PTHR32552:SF81">
    <property type="entry name" value="TONB-DEPENDENT OUTER MEMBRANE RECEPTOR"/>
    <property type="match status" value="1"/>
</dbReference>
<keyword evidence="5 12" id="KW-0812">Transmembrane</keyword>
<evidence type="ECO:0000256" key="1">
    <source>
        <dbReference type="ARBA" id="ARBA00004571"/>
    </source>
</evidence>
<keyword evidence="9 14" id="KW-0798">TonB box</keyword>
<keyword evidence="8" id="KW-0406">Ion transport</keyword>
<evidence type="ECO:0000256" key="12">
    <source>
        <dbReference type="PROSITE-ProRule" id="PRU01360"/>
    </source>
</evidence>
<dbReference type="RefSeq" id="WP_119749905.1">
    <property type="nucleotide sequence ID" value="NZ_QVRA01000031.1"/>
</dbReference>
<keyword evidence="19" id="KW-1185">Reference proteome</keyword>
<dbReference type="AlphaFoldDB" id="A0A418YM48"/>
<dbReference type="CDD" id="cd01347">
    <property type="entry name" value="ligand_gated_channel"/>
    <property type="match status" value="1"/>
</dbReference>
<feature type="domain" description="TonB-dependent receptor-like beta-barrel" evidence="16">
    <location>
        <begin position="259"/>
        <end position="714"/>
    </location>
</feature>
<dbReference type="Gene3D" id="2.40.170.20">
    <property type="entry name" value="TonB-dependent receptor, beta-barrel domain"/>
    <property type="match status" value="1"/>
</dbReference>
<name>A0A418YM48_9SPHN</name>
<feature type="signal peptide" evidence="15">
    <location>
        <begin position="1"/>
        <end position="24"/>
    </location>
</feature>
<evidence type="ECO:0000256" key="15">
    <source>
        <dbReference type="SAM" id="SignalP"/>
    </source>
</evidence>
<dbReference type="Pfam" id="PF00593">
    <property type="entry name" value="TonB_dep_Rec_b-barrel"/>
    <property type="match status" value="1"/>
</dbReference>
<keyword evidence="10 12" id="KW-0472">Membrane</keyword>
<dbReference type="GO" id="GO:0009279">
    <property type="term" value="C:cell outer membrane"/>
    <property type="evidence" value="ECO:0007669"/>
    <property type="project" value="UniProtKB-SubCell"/>
</dbReference>